<keyword evidence="4" id="KW-0479">Metal-binding</keyword>
<dbReference type="GO" id="GO:0009117">
    <property type="term" value="P:nucleotide metabolic process"/>
    <property type="evidence" value="ECO:0007669"/>
    <property type="project" value="UniProtKB-KW"/>
</dbReference>
<keyword evidence="6" id="KW-0378">Hydrolase</keyword>
<evidence type="ECO:0000256" key="5">
    <source>
        <dbReference type="ARBA" id="ARBA00022741"/>
    </source>
</evidence>
<dbReference type="FunFam" id="3.90.950.10:FF:000001">
    <property type="entry name" value="dITP/XTP pyrophosphatase"/>
    <property type="match status" value="1"/>
</dbReference>
<feature type="non-terminal residue" evidence="17">
    <location>
        <position position="172"/>
    </location>
</feature>
<dbReference type="InterPro" id="IPR002637">
    <property type="entry name" value="RdgB/HAM1"/>
</dbReference>
<evidence type="ECO:0000256" key="6">
    <source>
        <dbReference type="ARBA" id="ARBA00022801"/>
    </source>
</evidence>
<evidence type="ECO:0000256" key="4">
    <source>
        <dbReference type="ARBA" id="ARBA00022723"/>
    </source>
</evidence>
<evidence type="ECO:0000256" key="15">
    <source>
        <dbReference type="ARBA" id="ARBA00083186"/>
    </source>
</evidence>
<dbReference type="InterPro" id="IPR029001">
    <property type="entry name" value="ITPase-like_fam"/>
</dbReference>
<dbReference type="AlphaFoldDB" id="X1I643"/>
<proteinExistence type="inferred from homology"/>
<evidence type="ECO:0000256" key="10">
    <source>
        <dbReference type="ARBA" id="ARBA00052017"/>
    </source>
</evidence>
<evidence type="ECO:0000256" key="3">
    <source>
        <dbReference type="ARBA" id="ARBA00011738"/>
    </source>
</evidence>
<dbReference type="EC" id="3.6.1.66" evidence="11"/>
<evidence type="ECO:0000256" key="16">
    <source>
        <dbReference type="ARBA" id="ARBA00083635"/>
    </source>
</evidence>
<evidence type="ECO:0000256" key="14">
    <source>
        <dbReference type="ARBA" id="ARBA00078805"/>
    </source>
</evidence>
<comment type="caution">
    <text evidence="17">The sequence shown here is derived from an EMBL/GenBank/DDBJ whole genome shotgun (WGS) entry which is preliminary data.</text>
</comment>
<evidence type="ECO:0000256" key="11">
    <source>
        <dbReference type="ARBA" id="ARBA00066468"/>
    </source>
</evidence>
<dbReference type="SUPFAM" id="SSF52972">
    <property type="entry name" value="ITPase-like"/>
    <property type="match status" value="1"/>
</dbReference>
<evidence type="ECO:0000256" key="8">
    <source>
        <dbReference type="ARBA" id="ARBA00023080"/>
    </source>
</evidence>
<evidence type="ECO:0000256" key="7">
    <source>
        <dbReference type="ARBA" id="ARBA00022842"/>
    </source>
</evidence>
<comment type="subunit">
    <text evidence="3">Homodimer.</text>
</comment>
<dbReference type="GO" id="GO:0036220">
    <property type="term" value="F:ITP diphosphatase activity"/>
    <property type="evidence" value="ECO:0007669"/>
    <property type="project" value="UniProtKB-EC"/>
</dbReference>
<evidence type="ECO:0000256" key="12">
    <source>
        <dbReference type="ARBA" id="ARBA00071289"/>
    </source>
</evidence>
<comment type="cofactor">
    <cofactor evidence="1">
        <name>Mg(2+)</name>
        <dbReference type="ChEBI" id="CHEBI:18420"/>
    </cofactor>
</comment>
<keyword evidence="5" id="KW-0547">Nucleotide-binding</keyword>
<keyword evidence="8" id="KW-0546">Nucleotide metabolism</keyword>
<dbReference type="GO" id="GO:0009146">
    <property type="term" value="P:purine nucleoside triphosphate catabolic process"/>
    <property type="evidence" value="ECO:0007669"/>
    <property type="project" value="UniProtKB-ARBA"/>
</dbReference>
<evidence type="ECO:0000256" key="2">
    <source>
        <dbReference type="ARBA" id="ARBA00008023"/>
    </source>
</evidence>
<dbReference type="EMBL" id="BARU01018995">
    <property type="protein sequence ID" value="GAH61559.1"/>
    <property type="molecule type" value="Genomic_DNA"/>
</dbReference>
<comment type="catalytic activity">
    <reaction evidence="10">
        <text>XTP + H2O = XMP + diphosphate + H(+)</text>
        <dbReference type="Rhea" id="RHEA:28610"/>
        <dbReference type="ChEBI" id="CHEBI:15377"/>
        <dbReference type="ChEBI" id="CHEBI:15378"/>
        <dbReference type="ChEBI" id="CHEBI:33019"/>
        <dbReference type="ChEBI" id="CHEBI:57464"/>
        <dbReference type="ChEBI" id="CHEBI:61314"/>
        <dbReference type="EC" id="3.6.1.66"/>
    </reaction>
</comment>
<name>X1I643_9ZZZZ</name>
<gene>
    <name evidence="17" type="ORF">S03H2_31336</name>
</gene>
<evidence type="ECO:0000313" key="17">
    <source>
        <dbReference type="EMBL" id="GAH61559.1"/>
    </source>
</evidence>
<organism evidence="17">
    <name type="scientific">marine sediment metagenome</name>
    <dbReference type="NCBI Taxonomy" id="412755"/>
    <lineage>
        <taxon>unclassified sequences</taxon>
        <taxon>metagenomes</taxon>
        <taxon>ecological metagenomes</taxon>
    </lineage>
</organism>
<comment type="catalytic activity">
    <reaction evidence="9">
        <text>dITP + H2O = dIMP + diphosphate + H(+)</text>
        <dbReference type="Rhea" id="RHEA:28342"/>
        <dbReference type="ChEBI" id="CHEBI:15377"/>
        <dbReference type="ChEBI" id="CHEBI:15378"/>
        <dbReference type="ChEBI" id="CHEBI:33019"/>
        <dbReference type="ChEBI" id="CHEBI:61194"/>
        <dbReference type="ChEBI" id="CHEBI:61382"/>
        <dbReference type="EC" id="3.6.1.66"/>
    </reaction>
</comment>
<protein>
    <recommendedName>
        <fullName evidence="12">dITP/XTP pyrophosphatase</fullName>
        <ecNumber evidence="11">3.6.1.66</ecNumber>
    </recommendedName>
    <alternativeName>
        <fullName evidence="13">Non-canonical purine NTP pyrophosphatase</fullName>
    </alternativeName>
    <alternativeName>
        <fullName evidence="14">Non-standard purine NTP pyrophosphatase</fullName>
    </alternativeName>
    <alternativeName>
        <fullName evidence="16">Nucleoside-triphosphate diphosphatase</fullName>
    </alternativeName>
    <alternativeName>
        <fullName evidence="15">Nucleoside-triphosphate pyrophosphatase</fullName>
    </alternativeName>
</protein>
<dbReference type="GO" id="GO:0036222">
    <property type="term" value="F:XTP diphosphatase activity"/>
    <property type="evidence" value="ECO:0007669"/>
    <property type="project" value="UniProtKB-ARBA"/>
</dbReference>
<comment type="similarity">
    <text evidence="2">Belongs to the HAM1 NTPase family.</text>
</comment>
<sequence>MSSVSSVAKKILVATTNPGKIAELRASLGADVQWLGLSDLKSITEIEEDGTTFAENARKKALGYAKAAGLWTIVDDSGLVVDALDGAPGVKSARFSGGKEKDRTLLDHKNMAKVLRLLQDVPGEKRTARFVCCLCLASPERILIETEGTLEGLINDEPIGENGFGYDPIFFV</sequence>
<dbReference type="GO" id="GO:0035870">
    <property type="term" value="F:dITP diphosphatase activity"/>
    <property type="evidence" value="ECO:0007669"/>
    <property type="project" value="UniProtKB-ARBA"/>
</dbReference>
<dbReference type="GO" id="GO:0005829">
    <property type="term" value="C:cytosol"/>
    <property type="evidence" value="ECO:0007669"/>
    <property type="project" value="TreeGrafter"/>
</dbReference>
<dbReference type="GO" id="GO:0046872">
    <property type="term" value="F:metal ion binding"/>
    <property type="evidence" value="ECO:0007669"/>
    <property type="project" value="UniProtKB-KW"/>
</dbReference>
<accession>X1I643</accession>
<dbReference type="Gene3D" id="3.90.950.10">
    <property type="match status" value="1"/>
</dbReference>
<dbReference type="PANTHER" id="PTHR11067:SF9">
    <property type="entry name" value="INOSINE TRIPHOSPHATE PYROPHOSPHATASE"/>
    <property type="match status" value="1"/>
</dbReference>
<reference evidence="17" key="1">
    <citation type="journal article" date="2014" name="Front. Microbiol.">
        <title>High frequency of phylogenetically diverse reductive dehalogenase-homologous genes in deep subseafloor sedimentary metagenomes.</title>
        <authorList>
            <person name="Kawai M."/>
            <person name="Futagami T."/>
            <person name="Toyoda A."/>
            <person name="Takaki Y."/>
            <person name="Nishi S."/>
            <person name="Hori S."/>
            <person name="Arai W."/>
            <person name="Tsubouchi T."/>
            <person name="Morono Y."/>
            <person name="Uchiyama I."/>
            <person name="Ito T."/>
            <person name="Fujiyama A."/>
            <person name="Inagaki F."/>
            <person name="Takami H."/>
        </authorList>
    </citation>
    <scope>NUCLEOTIDE SEQUENCE</scope>
    <source>
        <strain evidence="17">Expedition CK06-06</strain>
    </source>
</reference>
<dbReference type="GO" id="GO:0000166">
    <property type="term" value="F:nucleotide binding"/>
    <property type="evidence" value="ECO:0007669"/>
    <property type="project" value="UniProtKB-KW"/>
</dbReference>
<dbReference type="PANTHER" id="PTHR11067">
    <property type="entry name" value="INOSINE TRIPHOSPHATE PYROPHOSPHATASE/HAM1 PROTEIN"/>
    <property type="match status" value="1"/>
</dbReference>
<dbReference type="CDD" id="cd00515">
    <property type="entry name" value="HAM1"/>
    <property type="match status" value="1"/>
</dbReference>
<evidence type="ECO:0000256" key="13">
    <source>
        <dbReference type="ARBA" id="ARBA00075987"/>
    </source>
</evidence>
<dbReference type="Pfam" id="PF01725">
    <property type="entry name" value="Ham1p_like"/>
    <property type="match status" value="1"/>
</dbReference>
<evidence type="ECO:0000256" key="1">
    <source>
        <dbReference type="ARBA" id="ARBA00001946"/>
    </source>
</evidence>
<evidence type="ECO:0000256" key="9">
    <source>
        <dbReference type="ARBA" id="ARBA00051875"/>
    </source>
</evidence>
<keyword evidence="7" id="KW-0460">Magnesium</keyword>